<evidence type="ECO:0000313" key="2">
    <source>
        <dbReference type="Proteomes" id="UP001283361"/>
    </source>
</evidence>
<reference evidence="1" key="1">
    <citation type="journal article" date="2023" name="G3 (Bethesda)">
        <title>A reference genome for the long-term kleptoplast-retaining sea slug Elysia crispata morphotype clarki.</title>
        <authorList>
            <person name="Eastman K.E."/>
            <person name="Pendleton A.L."/>
            <person name="Shaikh M.A."/>
            <person name="Suttiyut T."/>
            <person name="Ogas R."/>
            <person name="Tomko P."/>
            <person name="Gavelis G."/>
            <person name="Widhalm J.R."/>
            <person name="Wisecaver J.H."/>
        </authorList>
    </citation>
    <scope>NUCLEOTIDE SEQUENCE</scope>
    <source>
        <strain evidence="1">ECLA1</strain>
    </source>
</reference>
<accession>A0AAE1CRZ7</accession>
<dbReference type="AlphaFoldDB" id="A0AAE1CRZ7"/>
<proteinExistence type="predicted"/>
<organism evidence="1 2">
    <name type="scientific">Elysia crispata</name>
    <name type="common">lettuce slug</name>
    <dbReference type="NCBI Taxonomy" id="231223"/>
    <lineage>
        <taxon>Eukaryota</taxon>
        <taxon>Metazoa</taxon>
        <taxon>Spiralia</taxon>
        <taxon>Lophotrochozoa</taxon>
        <taxon>Mollusca</taxon>
        <taxon>Gastropoda</taxon>
        <taxon>Heterobranchia</taxon>
        <taxon>Euthyneura</taxon>
        <taxon>Panpulmonata</taxon>
        <taxon>Sacoglossa</taxon>
        <taxon>Placobranchoidea</taxon>
        <taxon>Plakobranchidae</taxon>
        <taxon>Elysia</taxon>
    </lineage>
</organism>
<gene>
    <name evidence="1" type="ORF">RRG08_035435</name>
</gene>
<keyword evidence="2" id="KW-1185">Reference proteome</keyword>
<comment type="caution">
    <text evidence="1">The sequence shown here is derived from an EMBL/GenBank/DDBJ whole genome shotgun (WGS) entry which is preliminary data.</text>
</comment>
<name>A0AAE1CRZ7_9GAST</name>
<sequence>MTYTLSLISFFPTRPSLLDKILRMSPDRCVLRQRLYQPISASPRGSIPLGASLWRLSPLLENSRDKILAIHLSDTDSCPHDSLTFALSEL</sequence>
<protein>
    <submittedName>
        <fullName evidence="1">Uncharacterized protein</fullName>
    </submittedName>
</protein>
<dbReference type="Proteomes" id="UP001283361">
    <property type="component" value="Unassembled WGS sequence"/>
</dbReference>
<dbReference type="EMBL" id="JAWDGP010006989">
    <property type="protein sequence ID" value="KAK3731769.1"/>
    <property type="molecule type" value="Genomic_DNA"/>
</dbReference>
<evidence type="ECO:0000313" key="1">
    <source>
        <dbReference type="EMBL" id="KAK3731769.1"/>
    </source>
</evidence>